<dbReference type="EMBL" id="FNBD01000011">
    <property type="protein sequence ID" value="SDF30616.1"/>
    <property type="molecule type" value="Genomic_DNA"/>
</dbReference>
<proteinExistence type="predicted"/>
<name>A0A1G7K054_9FLAO</name>
<dbReference type="RefSeq" id="WP_074539076.1">
    <property type="nucleotide sequence ID" value="NZ_FNBD01000011.1"/>
</dbReference>
<dbReference type="Proteomes" id="UP000182114">
    <property type="component" value="Unassembled WGS sequence"/>
</dbReference>
<dbReference type="AlphaFoldDB" id="A0A1G7K054"/>
<sequence length="67" mass="7641">MNFVITPVYESKKEASHFENLKILLKTQGKIGFLSGAIKSEFVGFMPIQNNKIANYLLKYNPVISYN</sequence>
<gene>
    <name evidence="1" type="ORF">SAMN04487992_11119</name>
</gene>
<evidence type="ECO:0000313" key="1">
    <source>
        <dbReference type="EMBL" id="SDF30616.1"/>
    </source>
</evidence>
<accession>A0A1G7K054</accession>
<keyword evidence="2" id="KW-1185">Reference proteome</keyword>
<reference evidence="2" key="1">
    <citation type="submission" date="2016-10" db="EMBL/GenBank/DDBJ databases">
        <authorList>
            <person name="Varghese N."/>
            <person name="Submissions S."/>
        </authorList>
    </citation>
    <scope>NUCLEOTIDE SEQUENCE [LARGE SCALE GENOMIC DNA]</scope>
    <source>
        <strain evidence="2">DSM 24729</strain>
    </source>
</reference>
<organism evidence="1 2">
    <name type="scientific">Cellulophaga baltica</name>
    <dbReference type="NCBI Taxonomy" id="76594"/>
    <lineage>
        <taxon>Bacteria</taxon>
        <taxon>Pseudomonadati</taxon>
        <taxon>Bacteroidota</taxon>
        <taxon>Flavobacteriia</taxon>
        <taxon>Flavobacteriales</taxon>
        <taxon>Flavobacteriaceae</taxon>
        <taxon>Cellulophaga</taxon>
    </lineage>
</organism>
<evidence type="ECO:0000313" key="2">
    <source>
        <dbReference type="Proteomes" id="UP000182114"/>
    </source>
</evidence>
<protein>
    <submittedName>
        <fullName evidence="1">Uncharacterized protein</fullName>
    </submittedName>
</protein>